<evidence type="ECO:0000259" key="6">
    <source>
        <dbReference type="PROSITE" id="PS50110"/>
    </source>
</evidence>
<feature type="domain" description="Response regulatory" evidence="6">
    <location>
        <begin position="3"/>
        <end position="119"/>
    </location>
</feature>
<comment type="caution">
    <text evidence="7">The sequence shown here is derived from an EMBL/GenBank/DDBJ whole genome shotgun (WGS) entry which is preliminary data.</text>
</comment>
<dbReference type="InterPro" id="IPR036388">
    <property type="entry name" value="WH-like_DNA-bd_sf"/>
</dbReference>
<evidence type="ECO:0000256" key="2">
    <source>
        <dbReference type="ARBA" id="ARBA00023125"/>
    </source>
</evidence>
<keyword evidence="3" id="KW-0804">Transcription</keyword>
<dbReference type="Pfam" id="PF00196">
    <property type="entry name" value="GerE"/>
    <property type="match status" value="1"/>
</dbReference>
<gene>
    <name evidence="7" type="ORF">GCM10023321_51380</name>
</gene>
<evidence type="ECO:0000256" key="3">
    <source>
        <dbReference type="ARBA" id="ARBA00023163"/>
    </source>
</evidence>
<dbReference type="RefSeq" id="WP_185062256.1">
    <property type="nucleotide sequence ID" value="NZ_BAABJP010000030.1"/>
</dbReference>
<dbReference type="InterPro" id="IPR001789">
    <property type="entry name" value="Sig_transdc_resp-reg_receiver"/>
</dbReference>
<dbReference type="SUPFAM" id="SSF52172">
    <property type="entry name" value="CheY-like"/>
    <property type="match status" value="1"/>
</dbReference>
<dbReference type="Proteomes" id="UP001428817">
    <property type="component" value="Unassembled WGS sequence"/>
</dbReference>
<dbReference type="InterPro" id="IPR011006">
    <property type="entry name" value="CheY-like_superfamily"/>
</dbReference>
<proteinExistence type="predicted"/>
<dbReference type="SMART" id="SM00421">
    <property type="entry name" value="HTH_LUXR"/>
    <property type="match status" value="1"/>
</dbReference>
<evidence type="ECO:0000313" key="7">
    <source>
        <dbReference type="EMBL" id="GAA5163837.1"/>
    </source>
</evidence>
<dbReference type="PROSITE" id="PS50043">
    <property type="entry name" value="HTH_LUXR_2"/>
    <property type="match status" value="1"/>
</dbReference>
<reference evidence="8" key="1">
    <citation type="journal article" date="2019" name="Int. J. Syst. Evol. Microbiol.">
        <title>The Global Catalogue of Microorganisms (GCM) 10K type strain sequencing project: providing services to taxonomists for standard genome sequencing and annotation.</title>
        <authorList>
            <consortium name="The Broad Institute Genomics Platform"/>
            <consortium name="The Broad Institute Genome Sequencing Center for Infectious Disease"/>
            <person name="Wu L."/>
            <person name="Ma J."/>
        </authorList>
    </citation>
    <scope>NUCLEOTIDE SEQUENCE [LARGE SCALE GENOMIC DNA]</scope>
    <source>
        <strain evidence="8">JCM 18303</strain>
    </source>
</reference>
<keyword evidence="8" id="KW-1185">Reference proteome</keyword>
<dbReference type="PANTHER" id="PTHR44688">
    <property type="entry name" value="DNA-BINDING TRANSCRIPTIONAL ACTIVATOR DEVR_DOSR"/>
    <property type="match status" value="1"/>
</dbReference>
<dbReference type="EMBL" id="BAABJP010000030">
    <property type="protein sequence ID" value="GAA5163837.1"/>
    <property type="molecule type" value="Genomic_DNA"/>
</dbReference>
<dbReference type="Gene3D" id="1.10.10.10">
    <property type="entry name" value="Winged helix-like DNA-binding domain superfamily/Winged helix DNA-binding domain"/>
    <property type="match status" value="1"/>
</dbReference>
<keyword evidence="1" id="KW-0805">Transcription regulation</keyword>
<organism evidence="7 8">
    <name type="scientific">Pseudonocardia eucalypti</name>
    <dbReference type="NCBI Taxonomy" id="648755"/>
    <lineage>
        <taxon>Bacteria</taxon>
        <taxon>Bacillati</taxon>
        <taxon>Actinomycetota</taxon>
        <taxon>Actinomycetes</taxon>
        <taxon>Pseudonocardiales</taxon>
        <taxon>Pseudonocardiaceae</taxon>
        <taxon>Pseudonocardia</taxon>
    </lineage>
</organism>
<dbReference type="PANTHER" id="PTHR44688:SF16">
    <property type="entry name" value="DNA-BINDING TRANSCRIPTIONAL ACTIVATOR DEVR_DOSR"/>
    <property type="match status" value="1"/>
</dbReference>
<evidence type="ECO:0000313" key="8">
    <source>
        <dbReference type="Proteomes" id="UP001428817"/>
    </source>
</evidence>
<dbReference type="CDD" id="cd06170">
    <property type="entry name" value="LuxR_C_like"/>
    <property type="match status" value="1"/>
</dbReference>
<keyword evidence="2" id="KW-0238">DNA-binding</keyword>
<dbReference type="PROSITE" id="PS00622">
    <property type="entry name" value="HTH_LUXR_1"/>
    <property type="match status" value="1"/>
</dbReference>
<dbReference type="InterPro" id="IPR000792">
    <property type="entry name" value="Tscrpt_reg_LuxR_C"/>
</dbReference>
<accession>A0ABP9QLE8</accession>
<dbReference type="PRINTS" id="PR00038">
    <property type="entry name" value="HTHLUXR"/>
</dbReference>
<protein>
    <submittedName>
        <fullName evidence="7">Response regulator transcription factor</fullName>
    </submittedName>
</protein>
<dbReference type="InterPro" id="IPR016032">
    <property type="entry name" value="Sig_transdc_resp-reg_C-effctor"/>
</dbReference>
<evidence type="ECO:0000256" key="4">
    <source>
        <dbReference type="PROSITE-ProRule" id="PRU00169"/>
    </source>
</evidence>
<dbReference type="Gene3D" id="3.40.50.2300">
    <property type="match status" value="1"/>
</dbReference>
<dbReference type="SUPFAM" id="SSF46894">
    <property type="entry name" value="C-terminal effector domain of the bipartite response regulators"/>
    <property type="match status" value="1"/>
</dbReference>
<name>A0ABP9QLE8_9PSEU</name>
<dbReference type="PROSITE" id="PS50110">
    <property type="entry name" value="RESPONSE_REGULATORY"/>
    <property type="match status" value="1"/>
</dbReference>
<evidence type="ECO:0000259" key="5">
    <source>
        <dbReference type="PROSITE" id="PS50043"/>
    </source>
</evidence>
<sequence length="198" mass="21203">MTAVLICDDRRGVCEGLARAMSAVPGVRRIDCVAYDDELLATYFRQPADLVLVGTQQGTGIGTEVTRRLSAAHPRADIIVFGPAEDVTGIAAAIAGGARGYLRWESSGAEVTNVLADRLTGEAAIPRPSDAGLKVQLTERELQVLACMSQGKSNGRIGHELFLSEDTVKTHARRLFRKLGAKDRAQAVAHGFRYGLVT</sequence>
<comment type="caution">
    <text evidence="4">Lacks conserved residue(s) required for the propagation of feature annotation.</text>
</comment>
<evidence type="ECO:0000256" key="1">
    <source>
        <dbReference type="ARBA" id="ARBA00023015"/>
    </source>
</evidence>
<feature type="domain" description="HTH luxR-type" evidence="5">
    <location>
        <begin position="130"/>
        <end position="195"/>
    </location>
</feature>